<dbReference type="SUPFAM" id="SSF52091">
    <property type="entry name" value="SpoIIaa-like"/>
    <property type="match status" value="1"/>
</dbReference>
<evidence type="ECO:0000259" key="1">
    <source>
        <dbReference type="PROSITE" id="PS50801"/>
    </source>
</evidence>
<dbReference type="Pfam" id="PF13466">
    <property type="entry name" value="STAS_2"/>
    <property type="match status" value="1"/>
</dbReference>
<comment type="caution">
    <text evidence="2">The sequence shown here is derived from an EMBL/GenBank/DDBJ whole genome shotgun (WGS) entry which is preliminary data.</text>
</comment>
<evidence type="ECO:0000313" key="2">
    <source>
        <dbReference type="EMBL" id="MFC1402017.1"/>
    </source>
</evidence>
<proteinExistence type="predicted"/>
<dbReference type="EMBL" id="JBHEZZ010000005">
    <property type="protein sequence ID" value="MFC1402017.1"/>
    <property type="molecule type" value="Genomic_DNA"/>
</dbReference>
<dbReference type="CDD" id="cd07043">
    <property type="entry name" value="STAS_anti-anti-sigma_factors"/>
    <property type="match status" value="1"/>
</dbReference>
<dbReference type="RefSeq" id="WP_198037384.1">
    <property type="nucleotide sequence ID" value="NZ_JBHEZZ010000005.1"/>
</dbReference>
<dbReference type="Gene3D" id="3.30.750.24">
    <property type="entry name" value="STAS domain"/>
    <property type="match status" value="1"/>
</dbReference>
<dbReference type="PROSITE" id="PS50801">
    <property type="entry name" value="STAS"/>
    <property type="match status" value="1"/>
</dbReference>
<keyword evidence="3" id="KW-1185">Reference proteome</keyword>
<sequence>MAVLVREDSGTAEILLSGCVDRSTDALLDQALEPLLVDPLVRRIDVDVALVDSCECGGLTVFIRAQHLAADFGVPLRLVQARPLLLRVLKATGLSRLLTAA</sequence>
<dbReference type="Proteomes" id="UP001592528">
    <property type="component" value="Unassembled WGS sequence"/>
</dbReference>
<gene>
    <name evidence="2" type="ORF">ACEZDJ_12045</name>
</gene>
<dbReference type="InterPro" id="IPR058548">
    <property type="entry name" value="MlaB-like_STAS"/>
</dbReference>
<name>A0ABV6UKP6_9ACTN</name>
<dbReference type="InterPro" id="IPR036513">
    <property type="entry name" value="STAS_dom_sf"/>
</dbReference>
<organism evidence="2 3">
    <name type="scientific">Streptacidiphilus cavernicola</name>
    <dbReference type="NCBI Taxonomy" id="3342716"/>
    <lineage>
        <taxon>Bacteria</taxon>
        <taxon>Bacillati</taxon>
        <taxon>Actinomycetota</taxon>
        <taxon>Actinomycetes</taxon>
        <taxon>Kitasatosporales</taxon>
        <taxon>Streptomycetaceae</taxon>
        <taxon>Streptacidiphilus</taxon>
    </lineage>
</organism>
<protein>
    <submittedName>
        <fullName evidence="2">STAS domain-containing protein</fullName>
    </submittedName>
</protein>
<feature type="domain" description="STAS" evidence="1">
    <location>
        <begin position="1"/>
        <end position="101"/>
    </location>
</feature>
<accession>A0ABV6UKP6</accession>
<reference evidence="2 3" key="1">
    <citation type="submission" date="2024-09" db="EMBL/GenBank/DDBJ databases">
        <authorList>
            <person name="Lee S.D."/>
        </authorList>
    </citation>
    <scope>NUCLEOTIDE SEQUENCE [LARGE SCALE GENOMIC DNA]</scope>
    <source>
        <strain evidence="2 3">N1-5</strain>
    </source>
</reference>
<dbReference type="InterPro" id="IPR002645">
    <property type="entry name" value="STAS_dom"/>
</dbReference>
<evidence type="ECO:0000313" key="3">
    <source>
        <dbReference type="Proteomes" id="UP001592528"/>
    </source>
</evidence>